<keyword evidence="4" id="KW-1185">Reference proteome</keyword>
<gene>
    <name evidence="3" type="ORF">SAMN05216199_3533</name>
</gene>
<protein>
    <submittedName>
        <fullName evidence="3">MOSC domain-containing protein YiiM</fullName>
    </submittedName>
</protein>
<dbReference type="InterPro" id="IPR052353">
    <property type="entry name" value="Benzoxazolinone_Detox_Enz"/>
</dbReference>
<feature type="domain" description="MOSC" evidence="2">
    <location>
        <begin position="30"/>
        <end position="174"/>
    </location>
</feature>
<dbReference type="Gene3D" id="2.40.33.20">
    <property type="entry name" value="PK beta-barrel domain-like"/>
    <property type="match status" value="1"/>
</dbReference>
<evidence type="ECO:0000313" key="4">
    <source>
        <dbReference type="Proteomes" id="UP000199019"/>
    </source>
</evidence>
<dbReference type="Proteomes" id="UP000199019">
    <property type="component" value="Unassembled WGS sequence"/>
</dbReference>
<evidence type="ECO:0000256" key="1">
    <source>
        <dbReference type="SAM" id="MobiDB-lite"/>
    </source>
</evidence>
<dbReference type="PANTHER" id="PTHR30212:SF2">
    <property type="entry name" value="PROTEIN YIIM"/>
    <property type="match status" value="1"/>
</dbReference>
<organism evidence="3 4">
    <name type="scientific">Pedococcus cremeus</name>
    <dbReference type="NCBI Taxonomy" id="587636"/>
    <lineage>
        <taxon>Bacteria</taxon>
        <taxon>Bacillati</taxon>
        <taxon>Actinomycetota</taxon>
        <taxon>Actinomycetes</taxon>
        <taxon>Micrococcales</taxon>
        <taxon>Intrasporangiaceae</taxon>
        <taxon>Pedococcus</taxon>
    </lineage>
</organism>
<dbReference type="PANTHER" id="PTHR30212">
    <property type="entry name" value="PROTEIN YIIM"/>
    <property type="match status" value="1"/>
</dbReference>
<accession>A0A1H9XA51</accession>
<sequence length="228" mass="24497">MSSSARIHSLNVGRSEPNPVKKAIPTGIGKRPVDEVEVRAPGPKKGGLGSGLVGDFVGDQRHHGGDFQAVYAYAREELDAWQDRLGRELPDGMFGENLTTTGLEVDGAIVGERWQVGDEVVLEVAGPRIPCSTFASRMGEKGWVKRFTEVGNTGAYLAVVVPGTVRRGDPVRVLSRPDHGIDVRVAFRAFTGDLDAARRVLEAGVLNAVDHAELQETYDKRSRAGLAG</sequence>
<dbReference type="GO" id="GO:0003824">
    <property type="term" value="F:catalytic activity"/>
    <property type="evidence" value="ECO:0007669"/>
    <property type="project" value="InterPro"/>
</dbReference>
<dbReference type="InterPro" id="IPR011037">
    <property type="entry name" value="Pyrv_Knase-like_insert_dom_sf"/>
</dbReference>
<dbReference type="EMBL" id="FOHB01000007">
    <property type="protein sequence ID" value="SES42747.1"/>
    <property type="molecule type" value="Genomic_DNA"/>
</dbReference>
<name>A0A1H9XA51_9MICO</name>
<dbReference type="GO" id="GO:0030151">
    <property type="term" value="F:molybdenum ion binding"/>
    <property type="evidence" value="ECO:0007669"/>
    <property type="project" value="InterPro"/>
</dbReference>
<dbReference type="SUPFAM" id="SSF50800">
    <property type="entry name" value="PK beta-barrel domain-like"/>
    <property type="match status" value="1"/>
</dbReference>
<evidence type="ECO:0000313" key="3">
    <source>
        <dbReference type="EMBL" id="SES42747.1"/>
    </source>
</evidence>
<evidence type="ECO:0000259" key="2">
    <source>
        <dbReference type="PROSITE" id="PS51340"/>
    </source>
</evidence>
<dbReference type="RefSeq" id="WP_091761180.1">
    <property type="nucleotide sequence ID" value="NZ_FOHB01000007.1"/>
</dbReference>
<dbReference type="GO" id="GO:0030170">
    <property type="term" value="F:pyridoxal phosphate binding"/>
    <property type="evidence" value="ECO:0007669"/>
    <property type="project" value="InterPro"/>
</dbReference>
<proteinExistence type="predicted"/>
<feature type="region of interest" description="Disordered" evidence="1">
    <location>
        <begin position="1"/>
        <end position="27"/>
    </location>
</feature>
<dbReference type="Pfam" id="PF03473">
    <property type="entry name" value="MOSC"/>
    <property type="match status" value="1"/>
</dbReference>
<dbReference type="AlphaFoldDB" id="A0A1H9XA51"/>
<dbReference type="PROSITE" id="PS51340">
    <property type="entry name" value="MOSC"/>
    <property type="match status" value="1"/>
</dbReference>
<reference evidence="4" key="1">
    <citation type="submission" date="2016-10" db="EMBL/GenBank/DDBJ databases">
        <authorList>
            <person name="Varghese N."/>
            <person name="Submissions S."/>
        </authorList>
    </citation>
    <scope>NUCLEOTIDE SEQUENCE [LARGE SCALE GENOMIC DNA]</scope>
    <source>
        <strain evidence="4">CGMCC 1.6963</strain>
    </source>
</reference>
<dbReference type="STRING" id="587636.SAMN05216199_3533"/>
<dbReference type="OrthoDB" id="9786134at2"/>
<dbReference type="InterPro" id="IPR005302">
    <property type="entry name" value="MoCF_Sase_C"/>
</dbReference>